<gene>
    <name evidence="2" type="ORF">A2786_05805</name>
</gene>
<feature type="transmembrane region" description="Helical" evidence="1">
    <location>
        <begin position="252"/>
        <end position="274"/>
    </location>
</feature>
<feature type="transmembrane region" description="Helical" evidence="1">
    <location>
        <begin position="382"/>
        <end position="402"/>
    </location>
</feature>
<dbReference type="AlphaFoldDB" id="A0A1G1VQN3"/>
<feature type="transmembrane region" description="Helical" evidence="1">
    <location>
        <begin position="9"/>
        <end position="27"/>
    </location>
</feature>
<evidence type="ECO:0000313" key="3">
    <source>
        <dbReference type="Proteomes" id="UP000179233"/>
    </source>
</evidence>
<comment type="caution">
    <text evidence="2">The sequence shown here is derived from an EMBL/GenBank/DDBJ whole genome shotgun (WGS) entry which is preliminary data.</text>
</comment>
<evidence type="ECO:0000256" key="1">
    <source>
        <dbReference type="SAM" id="Phobius"/>
    </source>
</evidence>
<proteinExistence type="predicted"/>
<feature type="transmembrane region" description="Helical" evidence="1">
    <location>
        <begin position="136"/>
        <end position="152"/>
    </location>
</feature>
<accession>A0A1G1VQN3</accession>
<name>A0A1G1VQN3_9BACT</name>
<feature type="transmembrane region" description="Helical" evidence="1">
    <location>
        <begin position="220"/>
        <end position="243"/>
    </location>
</feature>
<feature type="transmembrane region" description="Helical" evidence="1">
    <location>
        <begin position="328"/>
        <end position="345"/>
    </location>
</feature>
<keyword evidence="1" id="KW-1133">Transmembrane helix</keyword>
<protein>
    <recommendedName>
        <fullName evidence="4">Glycosyltransferase RgtA/B/C/D-like domain-containing protein</fullName>
    </recommendedName>
</protein>
<evidence type="ECO:0008006" key="4">
    <source>
        <dbReference type="Google" id="ProtNLM"/>
    </source>
</evidence>
<feature type="transmembrane region" description="Helical" evidence="1">
    <location>
        <begin position="57"/>
        <end position="77"/>
    </location>
</feature>
<keyword evidence="1" id="KW-0812">Transmembrane</keyword>
<dbReference type="EMBL" id="MHCJ01000007">
    <property type="protein sequence ID" value="OGY17693.1"/>
    <property type="molecule type" value="Genomic_DNA"/>
</dbReference>
<feature type="transmembrane region" description="Helical" evidence="1">
    <location>
        <begin position="112"/>
        <end position="129"/>
    </location>
</feature>
<keyword evidence="1" id="KW-0472">Membrane</keyword>
<sequence>MRKRLRPDYLIMLGVFVLNLLFIWRFFAVPFPTAFSAPVVPTLARGLEIFGADSAWAVRWVLLVFYSFGPLSLFFLVREVAGRRMAAVLAAIVYSLPILRSRFEALVSLGDGAHIAALTLIPLAAFSLLRFLKSGSFGSAVLASLAILLVALTSPFGLFALFSVMLVTTFSEMLLGYGRLKLFRFVLVVVFAFGLSGFWYNPEFIRLSLFSPSGRAVVLALKNLIPLSFFLVPVLGTFGFLLFDKRPNLQPLFVALGLTIVFGLISFAGGLSPMAISAQSRYLPELAMSIAFLWGVVGSAVYGLLPVLPQGKWFPVPMGKRKLVRKGLVAAFVVFCLVAVFLSPFQEMPSSRRSGRLVVGITKPVVSGLGEVREQTGPTDRLVGYGISFITVVVIGILGIWLKREGHQVKS</sequence>
<reference evidence="2 3" key="1">
    <citation type="journal article" date="2016" name="Nat. Commun.">
        <title>Thousands of microbial genomes shed light on interconnected biogeochemical processes in an aquifer system.</title>
        <authorList>
            <person name="Anantharaman K."/>
            <person name="Brown C.T."/>
            <person name="Hug L.A."/>
            <person name="Sharon I."/>
            <person name="Castelle C.J."/>
            <person name="Probst A.J."/>
            <person name="Thomas B.C."/>
            <person name="Singh A."/>
            <person name="Wilkins M.J."/>
            <person name="Karaoz U."/>
            <person name="Brodie E.L."/>
            <person name="Williams K.H."/>
            <person name="Hubbard S.S."/>
            <person name="Banfield J.F."/>
        </authorList>
    </citation>
    <scope>NUCLEOTIDE SEQUENCE [LARGE SCALE GENOMIC DNA]</scope>
</reference>
<organism evidence="2 3">
    <name type="scientific">Candidatus Chisholmbacteria bacterium RIFCSPHIGHO2_01_FULL_52_32</name>
    <dbReference type="NCBI Taxonomy" id="1797591"/>
    <lineage>
        <taxon>Bacteria</taxon>
        <taxon>Candidatus Chisholmiibacteriota</taxon>
    </lineage>
</organism>
<evidence type="ECO:0000313" key="2">
    <source>
        <dbReference type="EMBL" id="OGY17693.1"/>
    </source>
</evidence>
<dbReference type="Proteomes" id="UP000179233">
    <property type="component" value="Unassembled WGS sequence"/>
</dbReference>
<feature type="transmembrane region" description="Helical" evidence="1">
    <location>
        <begin position="286"/>
        <end position="308"/>
    </location>
</feature>
<feature type="transmembrane region" description="Helical" evidence="1">
    <location>
        <begin position="182"/>
        <end position="200"/>
    </location>
</feature>